<evidence type="ECO:0000313" key="2">
    <source>
        <dbReference type="Proteomes" id="UP001598130"/>
    </source>
</evidence>
<gene>
    <name evidence="1" type="ORF">OCL97_19520</name>
</gene>
<organism evidence="1 2">
    <name type="scientific">Phenylobacterium ferrooxidans</name>
    <dbReference type="NCBI Taxonomy" id="2982689"/>
    <lineage>
        <taxon>Bacteria</taxon>
        <taxon>Pseudomonadati</taxon>
        <taxon>Pseudomonadota</taxon>
        <taxon>Alphaproteobacteria</taxon>
        <taxon>Caulobacterales</taxon>
        <taxon>Caulobacteraceae</taxon>
        <taxon>Phenylobacterium</taxon>
    </lineage>
</organism>
<dbReference type="EMBL" id="JAOTJD010000048">
    <property type="protein sequence ID" value="MFD3266147.1"/>
    <property type="molecule type" value="Genomic_DNA"/>
</dbReference>
<comment type="caution">
    <text evidence="1">The sequence shown here is derived from an EMBL/GenBank/DDBJ whole genome shotgun (WGS) entry which is preliminary data.</text>
</comment>
<protein>
    <recommendedName>
        <fullName evidence="3">Four helix bundle protein</fullName>
    </recommendedName>
</protein>
<accession>A0ABW6CSV0</accession>
<proteinExistence type="predicted"/>
<evidence type="ECO:0000313" key="1">
    <source>
        <dbReference type="EMBL" id="MFD3266147.1"/>
    </source>
</evidence>
<evidence type="ECO:0008006" key="3">
    <source>
        <dbReference type="Google" id="ProtNLM"/>
    </source>
</evidence>
<dbReference type="Proteomes" id="UP001598130">
    <property type="component" value="Unassembled WGS sequence"/>
</dbReference>
<reference evidence="1 2" key="1">
    <citation type="submission" date="2022-09" db="EMBL/GenBank/DDBJ databases">
        <title>New species of Phenylobacterium.</title>
        <authorList>
            <person name="Mieszkin S."/>
        </authorList>
    </citation>
    <scope>NUCLEOTIDE SEQUENCE [LARGE SCALE GENOMIC DNA]</scope>
    <source>
        <strain evidence="1 2">HK31-G</strain>
    </source>
</reference>
<sequence>MNDTSERTKYKAQVYDLALNAFFKLREFDSAALNQPRAEIG</sequence>
<dbReference type="RefSeq" id="WP_377371433.1">
    <property type="nucleotide sequence ID" value="NZ_JAOTJD010000048.1"/>
</dbReference>
<name>A0ABW6CSV0_9CAUL</name>
<keyword evidence="2" id="KW-1185">Reference proteome</keyword>